<evidence type="ECO:0000313" key="5">
    <source>
        <dbReference type="Proteomes" id="UP000237073"/>
    </source>
</evidence>
<dbReference type="InterPro" id="IPR037923">
    <property type="entry name" value="HTH-like"/>
</dbReference>
<name>A0A2P5GJY5_9ENTR</name>
<evidence type="ECO:0000313" key="6">
    <source>
        <dbReference type="Proteomes" id="UP000247005"/>
    </source>
</evidence>
<dbReference type="GO" id="GO:0006355">
    <property type="term" value="P:regulation of DNA-templated transcription"/>
    <property type="evidence" value="ECO:0007669"/>
    <property type="project" value="InterPro"/>
</dbReference>
<dbReference type="OrthoDB" id="9814125at2"/>
<evidence type="ECO:0000259" key="2">
    <source>
        <dbReference type="Pfam" id="PF02311"/>
    </source>
</evidence>
<keyword evidence="1" id="KW-0238">DNA-binding</keyword>
<dbReference type="EMBL" id="PQGD01000020">
    <property type="protein sequence ID" value="POP44507.1"/>
    <property type="molecule type" value="Genomic_DNA"/>
</dbReference>
<proteinExistence type="predicted"/>
<dbReference type="SUPFAM" id="SSF51215">
    <property type="entry name" value="Regulatory protein AraC"/>
    <property type="match status" value="1"/>
</dbReference>
<organism evidence="4 6">
    <name type="scientific">Superficieibacter electus</name>
    <dbReference type="NCBI Taxonomy" id="2022662"/>
    <lineage>
        <taxon>Bacteria</taxon>
        <taxon>Pseudomonadati</taxon>
        <taxon>Pseudomonadota</taxon>
        <taxon>Gammaproteobacteria</taxon>
        <taxon>Enterobacterales</taxon>
        <taxon>Enterobacteriaceae</taxon>
        <taxon>Superficieibacter</taxon>
    </lineage>
</organism>
<dbReference type="Pfam" id="PF02311">
    <property type="entry name" value="AraC_binding"/>
    <property type="match status" value="1"/>
</dbReference>
<evidence type="ECO:0000313" key="3">
    <source>
        <dbReference type="EMBL" id="POP42200.1"/>
    </source>
</evidence>
<feature type="domain" description="AraC-type arabinose-binding/dimerisation" evidence="2">
    <location>
        <begin position="9"/>
        <end position="54"/>
    </location>
</feature>
<gene>
    <name evidence="4" type="ORF">CHU32_21385</name>
    <name evidence="3" type="ORF">CHU33_20500</name>
</gene>
<accession>A0A2P5GJY5</accession>
<dbReference type="GO" id="GO:0003677">
    <property type="term" value="F:DNA binding"/>
    <property type="evidence" value="ECO:0007669"/>
    <property type="project" value="UniProtKB-KW"/>
</dbReference>
<dbReference type="InterPro" id="IPR003313">
    <property type="entry name" value="AraC-bd"/>
</dbReference>
<evidence type="ECO:0000256" key="1">
    <source>
        <dbReference type="ARBA" id="ARBA00023125"/>
    </source>
</evidence>
<reference evidence="5 6" key="1">
    <citation type="submission" date="2018-01" db="EMBL/GenBank/DDBJ databases">
        <title>Superficieibacter electus gen. nov., sp. nov., an extended-spectrum beta-lactamase possessing member of the Enterobacteriaceae family, isolated from intensive care unit surfaces.</title>
        <authorList>
            <person name="Potter R.F."/>
            <person name="D'Souza A.W."/>
        </authorList>
    </citation>
    <scope>NUCLEOTIDE SEQUENCE [LARGE SCALE GENOMIC DNA]</scope>
    <source>
        <strain evidence="4 6">BP-1</strain>
        <strain evidence="3 5">BP-2</strain>
    </source>
</reference>
<dbReference type="Proteomes" id="UP000247005">
    <property type="component" value="Unassembled WGS sequence"/>
</dbReference>
<evidence type="ECO:0000313" key="4">
    <source>
        <dbReference type="EMBL" id="POP44507.1"/>
    </source>
</evidence>
<comment type="caution">
    <text evidence="4">The sequence shown here is derived from an EMBL/GenBank/DDBJ whole genome shotgun (WGS) entry which is preliminary data.</text>
</comment>
<keyword evidence="5" id="KW-1185">Reference proteome</keyword>
<protein>
    <recommendedName>
        <fullName evidence="2">AraC-type arabinose-binding/dimerisation domain-containing protein</fullName>
    </recommendedName>
</protein>
<dbReference type="Proteomes" id="UP000237073">
    <property type="component" value="Unassembled WGS sequence"/>
</dbReference>
<dbReference type="RefSeq" id="WP_103677920.1">
    <property type="nucleotide sequence ID" value="NZ_PQGD01000020.1"/>
</dbReference>
<dbReference type="EMBL" id="PQGE01000021">
    <property type="protein sequence ID" value="POP42200.1"/>
    <property type="molecule type" value="Genomic_DNA"/>
</dbReference>
<dbReference type="AlphaFoldDB" id="A0A2P5GJY5"/>
<sequence>MRGSGGSKIAPGEIIKYEASQATPWSFFWMGFRGSLVKHYLQRCRLSPQEPVFHESQAGIIKICLAKSLKYQSWARIATFC</sequence>